<proteinExistence type="predicted"/>
<evidence type="ECO:0000313" key="1">
    <source>
        <dbReference type="EMBL" id="KAJ2967938.1"/>
    </source>
</evidence>
<name>A0ACC1MNZ5_9APHY</name>
<sequence length="87" mass="8909">MPISGLALGSSVMGESGTALIPTAAGAGISLPEYVREGFNVLELAALGIASDIDRPGAVPRRQPVLPTPPRVLTGLFTSPKRASTRL</sequence>
<evidence type="ECO:0000313" key="2">
    <source>
        <dbReference type="Proteomes" id="UP001144978"/>
    </source>
</evidence>
<organism evidence="1 2">
    <name type="scientific">Trametes sanguinea</name>
    <dbReference type="NCBI Taxonomy" id="158606"/>
    <lineage>
        <taxon>Eukaryota</taxon>
        <taxon>Fungi</taxon>
        <taxon>Dikarya</taxon>
        <taxon>Basidiomycota</taxon>
        <taxon>Agaricomycotina</taxon>
        <taxon>Agaricomycetes</taxon>
        <taxon>Polyporales</taxon>
        <taxon>Polyporaceae</taxon>
        <taxon>Trametes</taxon>
    </lineage>
</organism>
<keyword evidence="2" id="KW-1185">Reference proteome</keyword>
<reference evidence="1" key="1">
    <citation type="submission" date="2022-08" db="EMBL/GenBank/DDBJ databases">
        <title>Genome Sequence of Pycnoporus sanguineus.</title>
        <authorList>
            <person name="Buettner E."/>
        </authorList>
    </citation>
    <scope>NUCLEOTIDE SEQUENCE</scope>
    <source>
        <strain evidence="1">CG-C14</strain>
    </source>
</reference>
<gene>
    <name evidence="1" type="ORF">NUW54_g13363</name>
</gene>
<dbReference type="EMBL" id="JANSHE010006171">
    <property type="protein sequence ID" value="KAJ2967938.1"/>
    <property type="molecule type" value="Genomic_DNA"/>
</dbReference>
<accession>A0ACC1MNZ5</accession>
<protein>
    <submittedName>
        <fullName evidence="1">Uncharacterized protein</fullName>
    </submittedName>
</protein>
<comment type="caution">
    <text evidence="1">The sequence shown here is derived from an EMBL/GenBank/DDBJ whole genome shotgun (WGS) entry which is preliminary data.</text>
</comment>
<dbReference type="Proteomes" id="UP001144978">
    <property type="component" value="Unassembled WGS sequence"/>
</dbReference>